<dbReference type="SUPFAM" id="SSF52743">
    <property type="entry name" value="Subtilisin-like"/>
    <property type="match status" value="1"/>
</dbReference>
<keyword evidence="2 5" id="KW-0645">Protease</keyword>
<sequence length="814" mass="92577">MSKFEHLELPKTNIEYIRRLHGGGNSKKRHDRTSHGSKLLSQLSSLINRPEKKNLPFGINPKLIFKIKFRKDFHFPDENVIKSGLNLVAKEPKSKLAIIVFSSDDNFKTFQEKLKAYSGEIKNSPEYGYLDDIEDLVPLEPEDRIGRLLELEPLKTGELVPLDLELWHTGNNKEMTDYIDNLDEFLKTWQEYPDMKVTDKYIGEYICIARIKIRQEILDILLAEEVVKEIDRRPKPAFESPQEINIPVSEFPDVISPPLNNAGVLVIDSGVQGGHPLIKKTLGDTEVFPDPEGQFIKGNEDDGDQKTGGHGTGVSGIAIYGDINQCIQTKRFQPQVWLFSARVTNENNEYDSDLLLDNQLEKAVDYFVNNYPNCKVINISLGDDRLIYQHGQKQFRLAAKIDEIAYKYQRKNILFVISAGNFYYQPQSNEQLKQEYPNYLLDEKAKIIEPATAAIALTVGSLSMGKGSSNYPEDACRNAIAKVEGYPSPFTRVGFGVDGMIKPEFVDFGGDLVLERTKIIPNELGVSVITLNKNFQGNSLFKAYCGTSFSAPRVANLAAQLFTKFPNATSNLIRALIADSAQLPSEIPKFFQSKENKKNQLRIYGYGQPNFDKAAYSTENQVILLEDNQSIPIGKFQIYEIPTLPDSFLKTKGNRKISITLAFDPPTRHTRGDSYLGITMEFRLFRNIDKKTLQNAFLKANRNEKTENVTEMKMEDLKKKYGSNIEVDLFPNNDLRKKGTLQKGTISISKSNWKYNKKPLYIVVMCNRKWAKEDEIDVQRYALVASATHSDDQVDLYNHLKLQTRVSQRASIRR</sequence>
<accession>A0AAF0ZC39</accession>
<dbReference type="PANTHER" id="PTHR43806">
    <property type="entry name" value="PEPTIDASE S8"/>
    <property type="match status" value="1"/>
</dbReference>
<dbReference type="GO" id="GO:0006508">
    <property type="term" value="P:proteolysis"/>
    <property type="evidence" value="ECO:0007669"/>
    <property type="project" value="UniProtKB-KW"/>
</dbReference>
<evidence type="ECO:0000256" key="5">
    <source>
        <dbReference type="PROSITE-ProRule" id="PRU01240"/>
    </source>
</evidence>
<feature type="active site" description="Charge relay system" evidence="5">
    <location>
        <position position="310"/>
    </location>
</feature>
<keyword evidence="4 5" id="KW-0720">Serine protease</keyword>
<dbReference type="PROSITE" id="PS51892">
    <property type="entry name" value="SUBTILASE"/>
    <property type="match status" value="1"/>
</dbReference>
<dbReference type="Gene3D" id="3.40.50.200">
    <property type="entry name" value="Peptidase S8/S53 domain"/>
    <property type="match status" value="1"/>
</dbReference>
<evidence type="ECO:0000256" key="2">
    <source>
        <dbReference type="ARBA" id="ARBA00022670"/>
    </source>
</evidence>
<name>A0AAF0ZC39_9CHRO</name>
<organism evidence="7">
    <name type="scientific">Cyanobacterium aponinum AL20115</name>
    <dbReference type="NCBI Taxonomy" id="3090662"/>
    <lineage>
        <taxon>Bacteria</taxon>
        <taxon>Bacillati</taxon>
        <taxon>Cyanobacteriota</taxon>
        <taxon>Cyanophyceae</taxon>
        <taxon>Oscillatoriophycideae</taxon>
        <taxon>Chroococcales</taxon>
        <taxon>Geminocystaceae</taxon>
        <taxon>Cyanobacterium</taxon>
    </lineage>
</organism>
<dbReference type="PRINTS" id="PR00723">
    <property type="entry name" value="SUBTILISIN"/>
</dbReference>
<feature type="domain" description="Peptidase S8/S53" evidence="6">
    <location>
        <begin position="264"/>
        <end position="607"/>
    </location>
</feature>
<dbReference type="Pfam" id="PF00082">
    <property type="entry name" value="Peptidase_S8"/>
    <property type="match status" value="1"/>
</dbReference>
<comment type="similarity">
    <text evidence="1 5">Belongs to the peptidase S8 family.</text>
</comment>
<dbReference type="InterPro" id="IPR034074">
    <property type="entry name" value="Y4bN_pept_dom"/>
</dbReference>
<dbReference type="InterPro" id="IPR000209">
    <property type="entry name" value="Peptidase_S8/S53_dom"/>
</dbReference>
<gene>
    <name evidence="7" type="ORF">SAY89_10345</name>
</gene>
<protein>
    <submittedName>
        <fullName evidence="7">S8 family peptidase</fullName>
    </submittedName>
</protein>
<dbReference type="PANTHER" id="PTHR43806:SF11">
    <property type="entry name" value="CEREVISIN-RELATED"/>
    <property type="match status" value="1"/>
</dbReference>
<dbReference type="InterPro" id="IPR015500">
    <property type="entry name" value="Peptidase_S8_subtilisin-rel"/>
</dbReference>
<reference evidence="7" key="1">
    <citation type="submission" date="2023-11" db="EMBL/GenBank/DDBJ databases">
        <title>Genome sequence of Cyanobacterium aponinum BCRC AL20115.</title>
        <authorList>
            <person name="Chang H.-Y."/>
            <person name="Lin K.-M."/>
            <person name="Hsueh H.-T."/>
            <person name="Chu H.-A."/>
            <person name="Kuo C.-H."/>
        </authorList>
    </citation>
    <scope>NUCLEOTIDE SEQUENCE</scope>
    <source>
        <strain evidence="7">AL20115</strain>
    </source>
</reference>
<evidence type="ECO:0000256" key="1">
    <source>
        <dbReference type="ARBA" id="ARBA00011073"/>
    </source>
</evidence>
<dbReference type="RefSeq" id="WP_320000887.1">
    <property type="nucleotide sequence ID" value="NZ_CP138348.1"/>
</dbReference>
<keyword evidence="3 5" id="KW-0378">Hydrolase</keyword>
<dbReference type="InterPro" id="IPR036852">
    <property type="entry name" value="Peptidase_S8/S53_dom_sf"/>
</dbReference>
<evidence type="ECO:0000313" key="7">
    <source>
        <dbReference type="EMBL" id="WPF87207.1"/>
    </source>
</evidence>
<evidence type="ECO:0000256" key="4">
    <source>
        <dbReference type="ARBA" id="ARBA00022825"/>
    </source>
</evidence>
<dbReference type="AlphaFoldDB" id="A0AAF0ZC39"/>
<dbReference type="EMBL" id="CP138348">
    <property type="protein sequence ID" value="WPF87207.1"/>
    <property type="molecule type" value="Genomic_DNA"/>
</dbReference>
<evidence type="ECO:0000259" key="6">
    <source>
        <dbReference type="Pfam" id="PF00082"/>
    </source>
</evidence>
<feature type="active site" description="Charge relay system" evidence="5">
    <location>
        <position position="548"/>
    </location>
</feature>
<feature type="active site" description="Charge relay system" evidence="5">
    <location>
        <position position="268"/>
    </location>
</feature>
<evidence type="ECO:0000256" key="3">
    <source>
        <dbReference type="ARBA" id="ARBA00022801"/>
    </source>
</evidence>
<dbReference type="GO" id="GO:0004252">
    <property type="term" value="F:serine-type endopeptidase activity"/>
    <property type="evidence" value="ECO:0007669"/>
    <property type="project" value="UniProtKB-UniRule"/>
</dbReference>
<dbReference type="InterPro" id="IPR050131">
    <property type="entry name" value="Peptidase_S8_subtilisin-like"/>
</dbReference>
<dbReference type="CDD" id="cd04847">
    <property type="entry name" value="Peptidases_S8_Subtilisin_like_2"/>
    <property type="match status" value="1"/>
</dbReference>
<proteinExistence type="inferred from homology"/>